<accession>A0A3N7HW71</accession>
<protein>
    <submittedName>
        <fullName evidence="2">Uncharacterized protein</fullName>
    </submittedName>
</protein>
<gene>
    <name evidence="2" type="ORF">DZC73_06070</name>
</gene>
<keyword evidence="1" id="KW-0732">Signal</keyword>
<dbReference type="AlphaFoldDB" id="A0A3N7HW71"/>
<evidence type="ECO:0000313" key="3">
    <source>
        <dbReference type="Proteomes" id="UP000267464"/>
    </source>
</evidence>
<feature type="chain" id="PRO_5018235659" evidence="1">
    <location>
        <begin position="26"/>
        <end position="135"/>
    </location>
</feature>
<name>A0A3N7HW71_9BURK</name>
<proteinExistence type="predicted"/>
<dbReference type="Proteomes" id="UP000267464">
    <property type="component" value="Unassembled WGS sequence"/>
</dbReference>
<dbReference type="RefSeq" id="WP_124539256.1">
    <property type="nucleotide sequence ID" value="NZ_QUSW01000001.1"/>
</dbReference>
<dbReference type="OrthoDB" id="9153545at2"/>
<comment type="caution">
    <text evidence="2">The sequence shown here is derived from an EMBL/GenBank/DDBJ whole genome shotgun (WGS) entry which is preliminary data.</text>
</comment>
<reference evidence="2 3" key="2">
    <citation type="submission" date="2018-12" db="EMBL/GenBank/DDBJ databases">
        <title>Rhizobacter gummiphilus sp. nov., a rubber-degrading bacterium isolated from the soil of a botanical garden in Japan.</title>
        <authorList>
            <person name="Shunsuke S.S."/>
        </authorList>
    </citation>
    <scope>NUCLEOTIDE SEQUENCE [LARGE SCALE GENOMIC DNA]</scope>
    <source>
        <strain evidence="2 3">S-16</strain>
    </source>
</reference>
<evidence type="ECO:0000256" key="1">
    <source>
        <dbReference type="SAM" id="SignalP"/>
    </source>
</evidence>
<evidence type="ECO:0000313" key="2">
    <source>
        <dbReference type="EMBL" id="RQP26567.1"/>
    </source>
</evidence>
<organism evidence="2 3">
    <name type="scientific">Piscinibacter terrae</name>
    <dbReference type="NCBI Taxonomy" id="2496871"/>
    <lineage>
        <taxon>Bacteria</taxon>
        <taxon>Pseudomonadati</taxon>
        <taxon>Pseudomonadota</taxon>
        <taxon>Betaproteobacteria</taxon>
        <taxon>Burkholderiales</taxon>
        <taxon>Sphaerotilaceae</taxon>
        <taxon>Piscinibacter</taxon>
    </lineage>
</organism>
<feature type="signal peptide" evidence="1">
    <location>
        <begin position="1"/>
        <end position="25"/>
    </location>
</feature>
<dbReference type="EMBL" id="QUSW01000001">
    <property type="protein sequence ID" value="RQP26567.1"/>
    <property type="molecule type" value="Genomic_DNA"/>
</dbReference>
<keyword evidence="3" id="KW-1185">Reference proteome</keyword>
<sequence length="135" mass="14387">MTASSTARSAVAALLLLSAATVAFAKPLDAAGLARFDAGYARCEQKYEHMRGHADEAYLGVYRIKDDDKMRARLAELRKKAAYQTERAKADKRLSKQSPELDKKFASQCAATWGQVAAQAAPAAASAPASGPAKK</sequence>
<reference evidence="2 3" key="1">
    <citation type="submission" date="2018-08" db="EMBL/GenBank/DDBJ databases">
        <authorList>
            <person name="Khan S.A."/>
            <person name="Jeon C.O."/>
            <person name="Chun B.H."/>
            <person name="Jeong S.E."/>
        </authorList>
    </citation>
    <scope>NUCLEOTIDE SEQUENCE [LARGE SCALE GENOMIC DNA]</scope>
    <source>
        <strain evidence="2 3">S-16</strain>
    </source>
</reference>